<protein>
    <submittedName>
        <fullName evidence="2">Uncharacterized protein</fullName>
    </submittedName>
</protein>
<dbReference type="Proteomes" id="UP000184080">
    <property type="component" value="Unassembled WGS sequence"/>
</dbReference>
<dbReference type="EMBL" id="FQZO01000006">
    <property type="protein sequence ID" value="SHJ58933.1"/>
    <property type="molecule type" value="Genomic_DNA"/>
</dbReference>
<keyword evidence="1" id="KW-1133">Transmembrane helix</keyword>
<organism evidence="2 3">
    <name type="scientific">Clostridium amylolyticum</name>
    <dbReference type="NCBI Taxonomy" id="1121298"/>
    <lineage>
        <taxon>Bacteria</taxon>
        <taxon>Bacillati</taxon>
        <taxon>Bacillota</taxon>
        <taxon>Clostridia</taxon>
        <taxon>Eubacteriales</taxon>
        <taxon>Clostridiaceae</taxon>
        <taxon>Clostridium</taxon>
    </lineage>
</organism>
<evidence type="ECO:0000313" key="2">
    <source>
        <dbReference type="EMBL" id="SHJ58933.1"/>
    </source>
</evidence>
<keyword evidence="3" id="KW-1185">Reference proteome</keyword>
<proteinExistence type="predicted"/>
<dbReference type="STRING" id="1121298.SAMN05444401_3381"/>
<reference evidence="2 3" key="1">
    <citation type="submission" date="2016-11" db="EMBL/GenBank/DDBJ databases">
        <authorList>
            <person name="Jaros S."/>
            <person name="Januszkiewicz K."/>
            <person name="Wedrychowicz H."/>
        </authorList>
    </citation>
    <scope>NUCLEOTIDE SEQUENCE [LARGE SCALE GENOMIC DNA]</scope>
    <source>
        <strain evidence="2 3">DSM 21864</strain>
    </source>
</reference>
<keyword evidence="1" id="KW-0472">Membrane</keyword>
<dbReference type="RefSeq" id="WP_073009391.1">
    <property type="nucleotide sequence ID" value="NZ_FQZO01000006.1"/>
</dbReference>
<evidence type="ECO:0000313" key="3">
    <source>
        <dbReference type="Proteomes" id="UP000184080"/>
    </source>
</evidence>
<gene>
    <name evidence="2" type="ORF">SAMN05444401_3381</name>
</gene>
<sequence>MTKNKGNTLIEILLSMSILMIIGSLITTMVVFAIKDMHSLKTMHRRLEIVDTVSKELTMNANSSDVNNLNNTIIKLNSKTINLERLLSSDIVGFLIDNSQVDEEYDIQLEFFKKEVNEIYVSIIDNHKEIFKIQLFKE</sequence>
<name>A0A1M6KJ18_9CLOT</name>
<dbReference type="Pfam" id="PF07963">
    <property type="entry name" value="N_methyl"/>
    <property type="match status" value="1"/>
</dbReference>
<keyword evidence="1" id="KW-0812">Transmembrane</keyword>
<feature type="transmembrane region" description="Helical" evidence="1">
    <location>
        <begin position="12"/>
        <end position="34"/>
    </location>
</feature>
<evidence type="ECO:0000256" key="1">
    <source>
        <dbReference type="SAM" id="Phobius"/>
    </source>
</evidence>
<accession>A0A1M6KJ18</accession>
<dbReference type="AlphaFoldDB" id="A0A1M6KJ18"/>
<dbReference type="InterPro" id="IPR012902">
    <property type="entry name" value="N_methyl_site"/>
</dbReference>